<dbReference type="OrthoDB" id="9806699at2"/>
<keyword evidence="1" id="KW-0472">Membrane</keyword>
<dbReference type="RefSeq" id="WP_147169690.1">
    <property type="nucleotide sequence ID" value="NZ_VOOR01000108.1"/>
</dbReference>
<proteinExistence type="predicted"/>
<dbReference type="InterPro" id="IPR046487">
    <property type="entry name" value="DUF6580"/>
</dbReference>
<dbReference type="Proteomes" id="UP000321580">
    <property type="component" value="Unassembled WGS sequence"/>
</dbReference>
<evidence type="ECO:0000313" key="2">
    <source>
        <dbReference type="EMBL" id="TXB58613.1"/>
    </source>
</evidence>
<feature type="transmembrane region" description="Helical" evidence="1">
    <location>
        <begin position="90"/>
        <end position="107"/>
    </location>
</feature>
<reference evidence="2 3" key="1">
    <citation type="submission" date="2019-08" db="EMBL/GenBank/DDBJ databases">
        <title>Genome of Phaeodactylibacter luteus.</title>
        <authorList>
            <person name="Bowman J.P."/>
        </authorList>
    </citation>
    <scope>NUCLEOTIDE SEQUENCE [LARGE SCALE GENOMIC DNA]</scope>
    <source>
        <strain evidence="2 3">KCTC 42180</strain>
    </source>
</reference>
<dbReference type="AlphaFoldDB" id="A0A5C6RGI7"/>
<sequence length="190" mass="20738">MNRKIELRPGIISLMIIAAALSRLLPHPYNFTPIGAIGLFGAAHFSKKYLAVLIPFAALWASDLILNNVVYAQLYPSYYKGWAWFGQTALYVYPAFALIIGLGMVALKKVKPGNILAASLGASVLFFLITNAGACFSSPQYPNSFSGLMAAYTAGIPFFWNTLAGDLFFSAVLFGTFELIQRRVPQLQAN</sequence>
<feature type="transmembrane region" description="Helical" evidence="1">
    <location>
        <begin position="49"/>
        <end position="70"/>
    </location>
</feature>
<comment type="caution">
    <text evidence="2">The sequence shown here is derived from an EMBL/GenBank/DDBJ whole genome shotgun (WGS) entry which is preliminary data.</text>
</comment>
<keyword evidence="1" id="KW-1133">Transmembrane helix</keyword>
<gene>
    <name evidence="2" type="ORF">FRY97_21545</name>
</gene>
<evidence type="ECO:0000313" key="3">
    <source>
        <dbReference type="Proteomes" id="UP000321580"/>
    </source>
</evidence>
<name>A0A5C6RGI7_9BACT</name>
<keyword evidence="3" id="KW-1185">Reference proteome</keyword>
<evidence type="ECO:0000256" key="1">
    <source>
        <dbReference type="SAM" id="Phobius"/>
    </source>
</evidence>
<keyword evidence="1" id="KW-0812">Transmembrane</keyword>
<dbReference type="Pfam" id="PF20221">
    <property type="entry name" value="DUF6580"/>
    <property type="match status" value="1"/>
</dbReference>
<protein>
    <submittedName>
        <fullName evidence="2">Uncharacterized protein</fullName>
    </submittedName>
</protein>
<feature type="transmembrane region" description="Helical" evidence="1">
    <location>
        <begin position="159"/>
        <end position="180"/>
    </location>
</feature>
<organism evidence="2 3">
    <name type="scientific">Phaeodactylibacter luteus</name>
    <dbReference type="NCBI Taxonomy" id="1564516"/>
    <lineage>
        <taxon>Bacteria</taxon>
        <taxon>Pseudomonadati</taxon>
        <taxon>Bacteroidota</taxon>
        <taxon>Saprospiria</taxon>
        <taxon>Saprospirales</taxon>
        <taxon>Haliscomenobacteraceae</taxon>
        <taxon>Phaeodactylibacter</taxon>
    </lineage>
</organism>
<accession>A0A5C6RGI7</accession>
<feature type="transmembrane region" description="Helical" evidence="1">
    <location>
        <begin position="114"/>
        <end position="139"/>
    </location>
</feature>
<dbReference type="EMBL" id="VOOR01000108">
    <property type="protein sequence ID" value="TXB58613.1"/>
    <property type="molecule type" value="Genomic_DNA"/>
</dbReference>